<dbReference type="Proteomes" id="UP000053105">
    <property type="component" value="Unassembled WGS sequence"/>
</dbReference>
<evidence type="ECO:0000313" key="1">
    <source>
        <dbReference type="EMBL" id="KOX67265.1"/>
    </source>
</evidence>
<reference evidence="1 2" key="1">
    <citation type="submission" date="2015-07" db="EMBL/GenBank/DDBJ databases">
        <title>The genome of Melipona quadrifasciata.</title>
        <authorList>
            <person name="Pan H."/>
            <person name="Kapheim K."/>
        </authorList>
    </citation>
    <scope>NUCLEOTIDE SEQUENCE [LARGE SCALE GENOMIC DNA]</scope>
    <source>
        <strain evidence="1">0111107301</strain>
        <tissue evidence="1">Whole body</tissue>
    </source>
</reference>
<accession>A0A0M8ZMJ0</accession>
<dbReference type="EMBL" id="KQ438178">
    <property type="protein sequence ID" value="KOX67265.1"/>
    <property type="molecule type" value="Genomic_DNA"/>
</dbReference>
<protein>
    <submittedName>
        <fullName evidence="1">Uncharacterized protein</fullName>
    </submittedName>
</protein>
<gene>
    <name evidence="1" type="ORF">WN51_00031</name>
</gene>
<proteinExistence type="predicted"/>
<organism evidence="1 2">
    <name type="scientific">Melipona quadrifasciata</name>
    <dbReference type="NCBI Taxonomy" id="166423"/>
    <lineage>
        <taxon>Eukaryota</taxon>
        <taxon>Metazoa</taxon>
        <taxon>Ecdysozoa</taxon>
        <taxon>Arthropoda</taxon>
        <taxon>Hexapoda</taxon>
        <taxon>Insecta</taxon>
        <taxon>Pterygota</taxon>
        <taxon>Neoptera</taxon>
        <taxon>Endopterygota</taxon>
        <taxon>Hymenoptera</taxon>
        <taxon>Apocrita</taxon>
        <taxon>Aculeata</taxon>
        <taxon>Apoidea</taxon>
        <taxon>Anthophila</taxon>
        <taxon>Apidae</taxon>
        <taxon>Melipona</taxon>
    </lineage>
</organism>
<name>A0A0M8ZMJ0_9HYME</name>
<sequence>MIQIYKTFSNTFDIYRSIYLEININIFHTFSVPHISVFVKLKIYKRNLQGQKIKLPKCTEIFRVILINHVHNEAHSPIAYFQKPALAHVSLKIFVNRGEDNNVQRIAQQKKRNPPR</sequence>
<evidence type="ECO:0000313" key="2">
    <source>
        <dbReference type="Proteomes" id="UP000053105"/>
    </source>
</evidence>
<keyword evidence="2" id="KW-1185">Reference proteome</keyword>
<dbReference type="AlphaFoldDB" id="A0A0M8ZMJ0"/>